<sequence>MLYYVTEYPYFDLNTARQLLPWLRNKLSEMKKIKYLTEEALMKGDKEALIQYTIQIDRIVKEITQKGIIIRDPDMGLVDFPAVINNRPAYLCWKIDEKDIEFWHYAEEGFRGRKKINGKEDILALT</sequence>
<organism evidence="1 2">
    <name type="scientific">Sulfurisphaera tokodaii</name>
    <dbReference type="NCBI Taxonomy" id="111955"/>
    <lineage>
        <taxon>Archaea</taxon>
        <taxon>Thermoproteota</taxon>
        <taxon>Thermoprotei</taxon>
        <taxon>Sulfolobales</taxon>
        <taxon>Sulfolobaceae</taxon>
        <taxon>Sulfurisphaera</taxon>
    </lineage>
</organism>
<comment type="caution">
    <text evidence="1">The sequence shown here is derived from an EMBL/GenBank/DDBJ whole genome shotgun (WGS) entry which is preliminary data.</text>
</comment>
<evidence type="ECO:0000313" key="1">
    <source>
        <dbReference type="EMBL" id="HII74678.1"/>
    </source>
</evidence>
<dbReference type="Pfam" id="PF09969">
    <property type="entry name" value="DUF2203"/>
    <property type="match status" value="1"/>
</dbReference>
<gene>
    <name evidence="1" type="ORF">HA332_09975</name>
</gene>
<evidence type="ECO:0000313" key="2">
    <source>
        <dbReference type="Proteomes" id="UP000646844"/>
    </source>
</evidence>
<dbReference type="Proteomes" id="UP000646844">
    <property type="component" value="Unassembled WGS sequence"/>
</dbReference>
<protein>
    <submittedName>
        <fullName evidence="1">DUF2203 family protein</fullName>
    </submittedName>
</protein>
<proteinExistence type="predicted"/>
<dbReference type="EMBL" id="DUJO01000051">
    <property type="protein sequence ID" value="HII74678.1"/>
    <property type="molecule type" value="Genomic_DNA"/>
</dbReference>
<dbReference type="PIRSF" id="PIRSF016498">
    <property type="entry name" value="UCP016498"/>
    <property type="match status" value="1"/>
</dbReference>
<reference evidence="1" key="1">
    <citation type="journal article" date="2020" name="bioRxiv">
        <title>A rank-normalized archaeal taxonomy based on genome phylogeny resolves widespread incomplete and uneven classifications.</title>
        <authorList>
            <person name="Rinke C."/>
            <person name="Chuvochina M."/>
            <person name="Mussig A.J."/>
            <person name="Chaumeil P.-A."/>
            <person name="Waite D.W."/>
            <person name="Whitman W.B."/>
            <person name="Parks D.H."/>
            <person name="Hugenholtz P."/>
        </authorList>
    </citation>
    <scope>NUCLEOTIDE SEQUENCE</scope>
    <source>
        <strain evidence="1">UBA8838</strain>
    </source>
</reference>
<dbReference type="AlphaFoldDB" id="A0A832TLM1"/>
<dbReference type="InterPro" id="IPR018699">
    <property type="entry name" value="DUF2203"/>
</dbReference>
<name>A0A832TLM1_9CREN</name>
<accession>A0A832TLM1</accession>